<evidence type="ECO:0000313" key="5">
    <source>
        <dbReference type="EMBL" id="RNL75274.1"/>
    </source>
</evidence>
<accession>A0A3N0DHV6</accession>
<dbReference type="GO" id="GO:0003700">
    <property type="term" value="F:DNA-binding transcription factor activity"/>
    <property type="evidence" value="ECO:0007669"/>
    <property type="project" value="InterPro"/>
</dbReference>
<keyword evidence="6" id="KW-1185">Reference proteome</keyword>
<keyword evidence="3" id="KW-0804">Transcription</keyword>
<dbReference type="GO" id="GO:0043565">
    <property type="term" value="F:sequence-specific DNA binding"/>
    <property type="evidence" value="ECO:0007669"/>
    <property type="project" value="InterPro"/>
</dbReference>
<feature type="domain" description="HTH araC/xylS-type" evidence="4">
    <location>
        <begin position="193"/>
        <end position="289"/>
    </location>
</feature>
<dbReference type="PROSITE" id="PS01124">
    <property type="entry name" value="HTH_ARAC_FAMILY_2"/>
    <property type="match status" value="1"/>
</dbReference>
<dbReference type="PANTHER" id="PTHR43280">
    <property type="entry name" value="ARAC-FAMILY TRANSCRIPTIONAL REGULATOR"/>
    <property type="match status" value="1"/>
</dbReference>
<evidence type="ECO:0000256" key="1">
    <source>
        <dbReference type="ARBA" id="ARBA00023015"/>
    </source>
</evidence>
<dbReference type="Pfam" id="PF22200">
    <property type="entry name" value="ExsA_N"/>
    <property type="match status" value="1"/>
</dbReference>
<keyword evidence="2" id="KW-0238">DNA-binding</keyword>
<sequence>MIEPKKAVKVPVELEKAPYYQSTLQLNGVTIVESCTKAHDKKNTMFLENHFLLFVLEGTHHIRFGNTDYTVNKNEMILLKKAIAIESRKQGNPEKDFAYESMMFFLKDEFIVDFIRMASVKSLKTAEMAQVSVRPFGERLLRFLESVKPFFRSPAQINKGLIRIKMLELLYGIANADKNLLLQLIQLKQQVRTDITRIMEENYLNPVSLSDLAYLSGRSLSSFRRDFHAIYRTNPAAWIREKRMAKAKELLKSTTLSVSEICYQTGYENISHFSRLYKSVYGCRPSQER</sequence>
<dbReference type="RefSeq" id="WP_123218118.1">
    <property type="nucleotide sequence ID" value="NZ_RJTM01000169.1"/>
</dbReference>
<evidence type="ECO:0000256" key="3">
    <source>
        <dbReference type="ARBA" id="ARBA00023163"/>
    </source>
</evidence>
<dbReference type="InterPro" id="IPR054015">
    <property type="entry name" value="ExsA-like_N"/>
</dbReference>
<dbReference type="AlphaFoldDB" id="A0A3N0DHV6"/>
<dbReference type="PANTHER" id="PTHR43280:SF2">
    <property type="entry name" value="HTH-TYPE TRANSCRIPTIONAL REGULATOR EXSA"/>
    <property type="match status" value="1"/>
</dbReference>
<dbReference type="EMBL" id="RJTM01000169">
    <property type="protein sequence ID" value="RNL75274.1"/>
    <property type="molecule type" value="Genomic_DNA"/>
</dbReference>
<organism evidence="5 6">
    <name type="scientific">Sinomicrobium pectinilyticum</name>
    <dbReference type="NCBI Taxonomy" id="1084421"/>
    <lineage>
        <taxon>Bacteria</taxon>
        <taxon>Pseudomonadati</taxon>
        <taxon>Bacteroidota</taxon>
        <taxon>Flavobacteriia</taxon>
        <taxon>Flavobacteriales</taxon>
        <taxon>Flavobacteriaceae</taxon>
        <taxon>Sinomicrobium</taxon>
    </lineage>
</organism>
<comment type="caution">
    <text evidence="5">The sequence shown here is derived from an EMBL/GenBank/DDBJ whole genome shotgun (WGS) entry which is preliminary data.</text>
</comment>
<dbReference type="PRINTS" id="PR00032">
    <property type="entry name" value="HTHARAC"/>
</dbReference>
<evidence type="ECO:0000256" key="2">
    <source>
        <dbReference type="ARBA" id="ARBA00023125"/>
    </source>
</evidence>
<gene>
    <name evidence="5" type="ORF">ED312_21665</name>
</gene>
<protein>
    <submittedName>
        <fullName evidence="5">AraC family transcriptional regulator</fullName>
    </submittedName>
</protein>
<dbReference type="SUPFAM" id="SSF46689">
    <property type="entry name" value="Homeodomain-like"/>
    <property type="match status" value="2"/>
</dbReference>
<dbReference type="Pfam" id="PF12833">
    <property type="entry name" value="HTH_18"/>
    <property type="match status" value="1"/>
</dbReference>
<dbReference type="InterPro" id="IPR018060">
    <property type="entry name" value="HTH_AraC"/>
</dbReference>
<dbReference type="InterPro" id="IPR009057">
    <property type="entry name" value="Homeodomain-like_sf"/>
</dbReference>
<evidence type="ECO:0000259" key="4">
    <source>
        <dbReference type="PROSITE" id="PS01124"/>
    </source>
</evidence>
<dbReference type="InterPro" id="IPR020449">
    <property type="entry name" value="Tscrpt_reg_AraC-type_HTH"/>
</dbReference>
<proteinExistence type="predicted"/>
<name>A0A3N0DHV6_SINP1</name>
<evidence type="ECO:0000313" key="6">
    <source>
        <dbReference type="Proteomes" id="UP000267469"/>
    </source>
</evidence>
<dbReference type="OrthoDB" id="4480133at2"/>
<reference evidence="5 6" key="1">
    <citation type="submission" date="2018-10" db="EMBL/GenBank/DDBJ databases">
        <title>Sinomicrobium pectinilyticum sp. nov., a pectinase-producing bacterium isolated from alkaline and saline soil, and emended description of the genus Sinomicrobium.</title>
        <authorList>
            <person name="Cheng B."/>
            <person name="Li C."/>
            <person name="Lai Q."/>
            <person name="Du M."/>
            <person name="Shao Z."/>
            <person name="Xu P."/>
            <person name="Yang C."/>
        </authorList>
    </citation>
    <scope>NUCLEOTIDE SEQUENCE [LARGE SCALE GENOMIC DNA]</scope>
    <source>
        <strain evidence="5 6">5DNS001</strain>
    </source>
</reference>
<dbReference type="Gene3D" id="1.10.10.60">
    <property type="entry name" value="Homeodomain-like"/>
    <property type="match status" value="1"/>
</dbReference>
<dbReference type="SMART" id="SM00342">
    <property type="entry name" value="HTH_ARAC"/>
    <property type="match status" value="1"/>
</dbReference>
<keyword evidence="1" id="KW-0805">Transcription regulation</keyword>
<dbReference type="Proteomes" id="UP000267469">
    <property type="component" value="Unassembled WGS sequence"/>
</dbReference>